<dbReference type="OrthoDB" id="7929816at2"/>
<organism evidence="1 2">
    <name type="scientific">Pseudaminobacter soli</name>
    <name type="common">ex Li et al. 2025</name>
    <dbReference type="NCBI Taxonomy" id="1295366"/>
    <lineage>
        <taxon>Bacteria</taxon>
        <taxon>Pseudomonadati</taxon>
        <taxon>Pseudomonadota</taxon>
        <taxon>Alphaproteobacteria</taxon>
        <taxon>Hyphomicrobiales</taxon>
        <taxon>Phyllobacteriaceae</taxon>
        <taxon>Pseudaminobacter</taxon>
    </lineage>
</organism>
<dbReference type="AlphaFoldDB" id="A0A2P7S712"/>
<accession>A0A2P7S712</accession>
<sequence>MNMATNLISHIMQFLTPDTMSRIGTLVGLDGNVTEQATSAIVPALLGGFAKIATTPDGARKLYDTVARQPTGTFDNLTQMLAGSDRKTLVENGLNTVSSLLGGSATQTLAGAVSKFAGTNQSAASSLMGVLAPVVTGALAKETVARGLDVSGLAQLLKSQSSHIQAALPPGFTDILKGAGLLGDIAAPPPPRAAATTATSPTVDIQAQRAAAAQQAPSSSANWLWVIPAILIAGGAWWWFGERNQPAGPQVAQQQPTTEPHQGVDPGMTAGIPGGDLKTRATQALAALNAVPGGSDIAKQTATALDTVKTSLSQVSDAASAQTAVPKLQEADAELGKVNGLAAQLPATGRTALATLISANLPTINAELDKVLALPGVEPILKQPVDTLRSNLETLSKAPA</sequence>
<protein>
    <recommendedName>
        <fullName evidence="3">DUF937 domain-containing protein</fullName>
    </recommendedName>
</protein>
<evidence type="ECO:0000313" key="2">
    <source>
        <dbReference type="Proteomes" id="UP000240653"/>
    </source>
</evidence>
<evidence type="ECO:0000313" key="1">
    <source>
        <dbReference type="EMBL" id="PSJ58230.1"/>
    </source>
</evidence>
<dbReference type="EMBL" id="PXYL01000011">
    <property type="protein sequence ID" value="PSJ58230.1"/>
    <property type="molecule type" value="Genomic_DNA"/>
</dbReference>
<comment type="caution">
    <text evidence="1">The sequence shown here is derived from an EMBL/GenBank/DDBJ whole genome shotgun (WGS) entry which is preliminary data.</text>
</comment>
<dbReference type="Proteomes" id="UP000240653">
    <property type="component" value="Unassembled WGS sequence"/>
</dbReference>
<keyword evidence="2" id="KW-1185">Reference proteome</keyword>
<gene>
    <name evidence="1" type="ORF">C7I85_20440</name>
</gene>
<proteinExistence type="predicted"/>
<dbReference type="InterPro" id="IPR009282">
    <property type="entry name" value="DUF937"/>
</dbReference>
<evidence type="ECO:0008006" key="3">
    <source>
        <dbReference type="Google" id="ProtNLM"/>
    </source>
</evidence>
<name>A0A2P7S712_9HYPH</name>
<reference evidence="1 2" key="1">
    <citation type="submission" date="2018-03" db="EMBL/GenBank/DDBJ databases">
        <title>The draft genome of Mesorhizobium soli JCM 19897.</title>
        <authorList>
            <person name="Li L."/>
            <person name="Liu L."/>
            <person name="Liang L."/>
            <person name="Wang T."/>
            <person name="Zhang X."/>
        </authorList>
    </citation>
    <scope>NUCLEOTIDE SEQUENCE [LARGE SCALE GENOMIC DNA]</scope>
    <source>
        <strain evidence="1 2">JCM 19897</strain>
    </source>
</reference>
<dbReference type="Pfam" id="PF06078">
    <property type="entry name" value="DUF937"/>
    <property type="match status" value="1"/>
</dbReference>